<evidence type="ECO:0000256" key="10">
    <source>
        <dbReference type="ARBA" id="ARBA00022840"/>
    </source>
</evidence>
<accession>A0ABY3X3G0</accession>
<evidence type="ECO:0000256" key="9">
    <source>
        <dbReference type="ARBA" id="ARBA00022777"/>
    </source>
</evidence>
<gene>
    <name evidence="13 14" type="primary">lpxK</name>
    <name evidence="14" type="ORF">MMG00_05905</name>
</gene>
<name>A0ABY3X3G0_9GAMM</name>
<keyword evidence="10 13" id="KW-0067">ATP-binding</keyword>
<protein>
    <recommendedName>
        <fullName evidence="4 13">Tetraacyldisaccharide 4'-kinase</fullName>
        <ecNumber evidence="3 13">2.7.1.130</ecNumber>
    </recommendedName>
    <alternativeName>
        <fullName evidence="12 13">Lipid A 4'-kinase</fullName>
    </alternativeName>
</protein>
<dbReference type="SUPFAM" id="SSF52540">
    <property type="entry name" value="P-loop containing nucleoside triphosphate hydrolases"/>
    <property type="match status" value="1"/>
</dbReference>
<evidence type="ECO:0000313" key="14">
    <source>
        <dbReference type="EMBL" id="UNM97379.1"/>
    </source>
</evidence>
<evidence type="ECO:0000256" key="2">
    <source>
        <dbReference type="ARBA" id="ARBA00004870"/>
    </source>
</evidence>
<dbReference type="InterPro" id="IPR003758">
    <property type="entry name" value="LpxK"/>
</dbReference>
<dbReference type="Proteomes" id="UP000829542">
    <property type="component" value="Chromosome"/>
</dbReference>
<keyword evidence="7 13" id="KW-0808">Transferase</keyword>
<evidence type="ECO:0000256" key="4">
    <source>
        <dbReference type="ARBA" id="ARBA00016436"/>
    </source>
</evidence>
<keyword evidence="5 13" id="KW-0444">Lipid biosynthesis</keyword>
<evidence type="ECO:0000256" key="5">
    <source>
        <dbReference type="ARBA" id="ARBA00022516"/>
    </source>
</evidence>
<evidence type="ECO:0000256" key="3">
    <source>
        <dbReference type="ARBA" id="ARBA00012071"/>
    </source>
</evidence>
<evidence type="ECO:0000256" key="8">
    <source>
        <dbReference type="ARBA" id="ARBA00022741"/>
    </source>
</evidence>
<proteinExistence type="inferred from homology"/>
<comment type="catalytic activity">
    <reaction evidence="13">
        <text>a lipid A disaccharide + ATP = a lipid IVA + ADP + H(+)</text>
        <dbReference type="Rhea" id="RHEA:67840"/>
        <dbReference type="ChEBI" id="CHEBI:15378"/>
        <dbReference type="ChEBI" id="CHEBI:30616"/>
        <dbReference type="ChEBI" id="CHEBI:176343"/>
        <dbReference type="ChEBI" id="CHEBI:176425"/>
        <dbReference type="ChEBI" id="CHEBI:456216"/>
        <dbReference type="EC" id="2.7.1.130"/>
    </reaction>
</comment>
<keyword evidence="6 13" id="KW-0441">Lipid A biosynthesis</keyword>
<evidence type="ECO:0000313" key="15">
    <source>
        <dbReference type="Proteomes" id="UP000829542"/>
    </source>
</evidence>
<evidence type="ECO:0000256" key="12">
    <source>
        <dbReference type="ARBA" id="ARBA00029757"/>
    </source>
</evidence>
<dbReference type="EC" id="2.7.1.130" evidence="3 13"/>
<feature type="binding site" evidence="13">
    <location>
        <begin position="54"/>
        <end position="61"/>
    </location>
    <ligand>
        <name>ATP</name>
        <dbReference type="ChEBI" id="CHEBI:30616"/>
    </ligand>
</feature>
<dbReference type="PANTHER" id="PTHR42724:SF1">
    <property type="entry name" value="TETRAACYLDISACCHARIDE 4'-KINASE, MITOCHONDRIAL-RELATED"/>
    <property type="match status" value="1"/>
</dbReference>
<dbReference type="EMBL" id="CP093379">
    <property type="protein sequence ID" value="UNM97379.1"/>
    <property type="molecule type" value="Genomic_DNA"/>
</dbReference>
<comment type="similarity">
    <text evidence="13">Belongs to the LpxK family.</text>
</comment>
<keyword evidence="9 13" id="KW-0418">Kinase</keyword>
<keyword evidence="15" id="KW-1185">Reference proteome</keyword>
<comment type="pathway">
    <text evidence="2 13">Glycolipid biosynthesis; lipid IV(A) biosynthesis; lipid IV(A) from (3R)-3-hydroxytetradecanoyl-[acyl-carrier-protein] and UDP-N-acetyl-alpha-D-glucosamine: step 6/6.</text>
</comment>
<evidence type="ECO:0000256" key="11">
    <source>
        <dbReference type="ARBA" id="ARBA00023098"/>
    </source>
</evidence>
<dbReference type="RefSeq" id="WP_242152782.1">
    <property type="nucleotide sequence ID" value="NZ_CP093379.1"/>
</dbReference>
<evidence type="ECO:0000256" key="6">
    <source>
        <dbReference type="ARBA" id="ARBA00022556"/>
    </source>
</evidence>
<comment type="function">
    <text evidence="1 13">Transfers the gamma-phosphate of ATP to the 4'-position of a tetraacyldisaccharide 1-phosphate intermediate (termed DS-1-P) to form tetraacyldisaccharide 1,4'-bis-phosphate (lipid IVA).</text>
</comment>
<dbReference type="PANTHER" id="PTHR42724">
    <property type="entry name" value="TETRAACYLDISACCHARIDE 4'-KINASE"/>
    <property type="match status" value="1"/>
</dbReference>
<dbReference type="GO" id="GO:0009029">
    <property type="term" value="F:lipid-A 4'-kinase activity"/>
    <property type="evidence" value="ECO:0007669"/>
    <property type="project" value="UniProtKB-EC"/>
</dbReference>
<sequence length="342" mass="38212">MLKTPKFWQSKGMLSTLLFPLAKIYQWVSYQDLQNKAKKAQKLPKPTIVIGNINVGGTGKTPATITITKALQDRGIKVGILSRGFGRKIQMLHIATAKSTALEMGDEPYLIYQKTQAPMAIDASRYEAGMALLKAHPEIECFICDDALQHRQLVRDIEIIVVGKQGFGNERIFPAGPLREPLSRLEKADYILSNGANIELLQKVTTTPIISLHSELLAPVNLISGIQKPFTEFKKIPFTAIAGIAHPENFYNMLRDKGLEFTVCSFPDHHQYAEADFSPIKTAILMTEKDATKCQDLKRDNLWAVALENKICSKFIDTLVMNIHDQNSIHSKSTKSIESSIF</sequence>
<reference evidence="14 15" key="1">
    <citation type="submission" date="2022-03" db="EMBL/GenBank/DDBJ databases">
        <title>Ignatzschineria rhizosphaerae HR5S32.</title>
        <authorList>
            <person name="Sun J.Q."/>
            <person name="Feng J.Y."/>
        </authorList>
    </citation>
    <scope>NUCLEOTIDE SEQUENCE [LARGE SCALE GENOMIC DNA]</scope>
    <source>
        <strain evidence="14 15">HR5S32</strain>
    </source>
</reference>
<evidence type="ECO:0000256" key="7">
    <source>
        <dbReference type="ARBA" id="ARBA00022679"/>
    </source>
</evidence>
<keyword evidence="11 13" id="KW-0443">Lipid metabolism</keyword>
<dbReference type="InterPro" id="IPR027417">
    <property type="entry name" value="P-loop_NTPase"/>
</dbReference>
<dbReference type="Pfam" id="PF02606">
    <property type="entry name" value="LpxK"/>
    <property type="match status" value="1"/>
</dbReference>
<keyword evidence="8 13" id="KW-0547">Nucleotide-binding</keyword>
<dbReference type="NCBIfam" id="TIGR00682">
    <property type="entry name" value="lpxK"/>
    <property type="match status" value="1"/>
</dbReference>
<organism evidence="14 15">
    <name type="scientific">Ignatzschineria rhizosphaerae</name>
    <dbReference type="NCBI Taxonomy" id="2923279"/>
    <lineage>
        <taxon>Bacteria</taxon>
        <taxon>Pseudomonadati</taxon>
        <taxon>Pseudomonadota</taxon>
        <taxon>Gammaproteobacteria</taxon>
        <taxon>Cardiobacteriales</taxon>
        <taxon>Ignatzschineriaceae</taxon>
        <taxon>Ignatzschineria</taxon>
    </lineage>
</organism>
<evidence type="ECO:0000256" key="13">
    <source>
        <dbReference type="HAMAP-Rule" id="MF_00409"/>
    </source>
</evidence>
<dbReference type="HAMAP" id="MF_00409">
    <property type="entry name" value="LpxK"/>
    <property type="match status" value="1"/>
</dbReference>
<evidence type="ECO:0000256" key="1">
    <source>
        <dbReference type="ARBA" id="ARBA00002274"/>
    </source>
</evidence>